<evidence type="ECO:0000313" key="2">
    <source>
        <dbReference type="Proteomes" id="UP000190965"/>
    </source>
</evidence>
<protein>
    <submittedName>
        <fullName evidence="1">Uncharacterized protein</fullName>
    </submittedName>
</protein>
<dbReference type="Proteomes" id="UP000190965">
    <property type="component" value="Unassembled WGS sequence"/>
</dbReference>
<dbReference type="AlphaFoldDB" id="A0A1T2YRQ6"/>
<organism evidence="1 2">
    <name type="scientific">Pseudomonas fluorescens</name>
    <dbReference type="NCBI Taxonomy" id="294"/>
    <lineage>
        <taxon>Bacteria</taxon>
        <taxon>Pseudomonadati</taxon>
        <taxon>Pseudomonadota</taxon>
        <taxon>Gammaproteobacteria</taxon>
        <taxon>Pseudomonadales</taxon>
        <taxon>Pseudomonadaceae</taxon>
        <taxon>Pseudomonas</taxon>
    </lineage>
</organism>
<sequence>MGEALCGSWLACDAVTSVCQSHRSDAIAGKPAPTLARSHIFLSRRLTERSPNLLFACAAALARTGHRSSPEPASAPGTSHG</sequence>
<name>A0A1T2YRQ6_PSEFL</name>
<dbReference type="EMBL" id="MSDF01000016">
    <property type="protein sequence ID" value="OPA95010.1"/>
    <property type="molecule type" value="Genomic_DNA"/>
</dbReference>
<dbReference type="OrthoDB" id="7033059at2"/>
<accession>A0A1T2YRQ6</accession>
<evidence type="ECO:0000313" key="1">
    <source>
        <dbReference type="EMBL" id="OPA95010.1"/>
    </source>
</evidence>
<comment type="caution">
    <text evidence="1">The sequence shown here is derived from an EMBL/GenBank/DDBJ whole genome shotgun (WGS) entry which is preliminary data.</text>
</comment>
<reference evidence="1 2" key="1">
    <citation type="submission" date="2016-12" db="EMBL/GenBank/DDBJ databases">
        <title>Draft genome sequences of seven strains of Pseudomonas fluorescens that produce 4-formylaminooxyvinylglycine.</title>
        <authorList>
            <person name="Okrent R.A."/>
            <person name="Manning V.A."/>
            <person name="Trippe K.M."/>
        </authorList>
    </citation>
    <scope>NUCLEOTIDE SEQUENCE [LARGE SCALE GENOMIC DNA]</scope>
    <source>
        <strain evidence="1 2">P5A</strain>
    </source>
</reference>
<gene>
    <name evidence="1" type="ORF">BFW87_13230</name>
</gene>
<proteinExistence type="predicted"/>